<reference evidence="1" key="1">
    <citation type="submission" date="2019-09" db="EMBL/GenBank/DDBJ databases">
        <authorList>
            <person name="Rodrigo-Torres L."/>
            <person name="Arahal R. D."/>
            <person name="Lucena T."/>
        </authorList>
    </citation>
    <scope>NUCLEOTIDE SEQUENCE</scope>
    <source>
        <strain evidence="1">ISS653</strain>
    </source>
</reference>
<evidence type="ECO:0000313" key="1">
    <source>
        <dbReference type="EMBL" id="VVV01845.1"/>
    </source>
</evidence>
<gene>
    <name evidence="1" type="primary">mrpA</name>
    <name evidence="1" type="ORF">FVB9532_03139</name>
</gene>
<keyword evidence="2" id="KW-1185">Reference proteome</keyword>
<protein>
    <submittedName>
        <fullName evidence="1">Na(+)/H(+) antiporter subunit A</fullName>
    </submittedName>
</protein>
<dbReference type="Proteomes" id="UP000356253">
    <property type="component" value="Unassembled WGS sequence"/>
</dbReference>
<comment type="caution">
    <text evidence="1">The sequence shown here is derived from an EMBL/GenBank/DDBJ whole genome shotgun (WGS) entry which is preliminary data.</text>
</comment>
<proteinExistence type="predicted"/>
<accession>A0AC61YC32</accession>
<evidence type="ECO:0000313" key="2">
    <source>
        <dbReference type="Proteomes" id="UP000356253"/>
    </source>
</evidence>
<dbReference type="EMBL" id="CABVMM010000013">
    <property type="protein sequence ID" value="VVV01845.1"/>
    <property type="molecule type" value="Genomic_DNA"/>
</dbReference>
<sequence length="770" mass="84549">MLIAILTGFAFAVLLLFGGKLVKGKLSILSTLIPLGLFIYFARFIGDVSSHNFIQENFSWIPSLGVNLSFKLDGLSLLFCLMITGIGTLVFAYTSAYLKGHKYLDRFYGYLSVFMGAMLGLVLSENIISLFVFWELTSISSFFLIGFNNDNPASRKSALTALGITGIGGLLLLAGGIVLGNISGTYNISEMLANRDLILGHEYYILAACLIFGAAFTKSAQFPFHFWLPGAMKAPTPVSTYLHSATMVKAGVYLLFRLSPVMGGTDFWNTTLTIVGLVTMVYSAFHALFRTDMKGILAYSTISALGILVFLIGLGTHESFLAAAVFIIVHALYKATLFLITGAVDHQAKSRDVTQLSGLRKVMPIVAIAALLAAISNAGIPPSVGFVGKDLIYEGTLHMENSVVLLTALAIITNVLISYAGYVAGIKPFVGKLPKRYENVKKPPFWLWFPPLLLGTLGFVFGIFPVLIQNTLIKPILWSIGLEASEVHLKLWHGFTPVLGLSALTIGSGILLYFLLKPSHKLISFIAKFDKVSPKYIMEKMTWAFARFSAFWTNVFQNGYLRNYVSTITLFLIILMAFTLLQETTYRVDYSSFAKLTVYEIVILSILILAIGLIVFAKSRLAAVVATGIMGYCICLLFVFYSAPDLAMTQFAIDTLTVILFVLVLYRLPKYLKLSDYKMRIRDGILSLAFGGLITILALEVLAQPVNSEVSDFYAKNAYLLAHGKNVVNVILVDFRGADTMVEISVLAISAIGVFGLLKLRLKSVERYQK</sequence>
<organism evidence="1 2">
    <name type="scientific">Mesonia oceanica</name>
    <dbReference type="NCBI Taxonomy" id="2687242"/>
    <lineage>
        <taxon>Bacteria</taxon>
        <taxon>Pseudomonadati</taxon>
        <taxon>Bacteroidota</taxon>
        <taxon>Flavobacteriia</taxon>
        <taxon>Flavobacteriales</taxon>
        <taxon>Flavobacteriaceae</taxon>
        <taxon>Mesonia</taxon>
    </lineage>
</organism>
<name>A0AC61YC32_9FLAO</name>